<name>A0A5Q2RSJ6_9ACTN</name>
<keyword evidence="2" id="KW-1185">Reference proteome</keyword>
<gene>
    <name evidence="1" type="ORF">GH723_14280</name>
</gene>
<reference evidence="1 2" key="1">
    <citation type="submission" date="2019-11" db="EMBL/GenBank/DDBJ databases">
        <authorList>
            <person name="He Y."/>
        </authorList>
    </citation>
    <scope>NUCLEOTIDE SEQUENCE [LARGE SCALE GENOMIC DNA]</scope>
    <source>
        <strain evidence="1 2">SCSIO 58843</strain>
    </source>
</reference>
<sequence length="154" mass="16065">MTGVEVLVVEGGDLSPLRELLAALATAGSGWVNLTPADAEPPAPTSIWGRINGRGPDVPRITWTAPQHGRREEPAQLGIEHASGSKALPRLAEAGVGLPAGWVRLQDHAMRGIVAVPPPGTDPEAALRWGLAAVEHLAGWAADGRWRAEVHGVA</sequence>
<accession>A0A5Q2RSJ6</accession>
<protein>
    <submittedName>
        <fullName evidence="1">Uncharacterized protein</fullName>
    </submittedName>
</protein>
<dbReference type="RefSeq" id="WP_153760281.1">
    <property type="nucleotide sequence ID" value="NZ_CP045851.1"/>
</dbReference>
<dbReference type="AlphaFoldDB" id="A0A5Q2RSJ6"/>
<evidence type="ECO:0000313" key="1">
    <source>
        <dbReference type="EMBL" id="QGG96175.1"/>
    </source>
</evidence>
<proteinExistence type="predicted"/>
<dbReference type="EMBL" id="CP045851">
    <property type="protein sequence ID" value="QGG96175.1"/>
    <property type="molecule type" value="Genomic_DNA"/>
</dbReference>
<dbReference type="Proteomes" id="UP000334019">
    <property type="component" value="Chromosome"/>
</dbReference>
<organism evidence="1 2">
    <name type="scientific">Actinomarinicola tropica</name>
    <dbReference type="NCBI Taxonomy" id="2789776"/>
    <lineage>
        <taxon>Bacteria</taxon>
        <taxon>Bacillati</taxon>
        <taxon>Actinomycetota</taxon>
        <taxon>Acidimicrobiia</taxon>
        <taxon>Acidimicrobiales</taxon>
        <taxon>Iamiaceae</taxon>
        <taxon>Actinomarinicola</taxon>
    </lineage>
</organism>
<dbReference type="KEGG" id="atq:GH723_14280"/>
<evidence type="ECO:0000313" key="2">
    <source>
        <dbReference type="Proteomes" id="UP000334019"/>
    </source>
</evidence>